<dbReference type="InterPro" id="IPR038109">
    <property type="entry name" value="DNA_bind_recomb_sf"/>
</dbReference>
<dbReference type="KEGG" id="cmic:caldi_08210"/>
<dbReference type="PROSITE" id="PS51737">
    <property type="entry name" value="RECOMBINASE_DNA_BIND"/>
    <property type="match status" value="1"/>
</dbReference>
<dbReference type="InterPro" id="IPR011109">
    <property type="entry name" value="DNA_bind_recombinase_dom"/>
</dbReference>
<dbReference type="SUPFAM" id="SSF53041">
    <property type="entry name" value="Resolvase-like"/>
    <property type="match status" value="1"/>
</dbReference>
<feature type="domain" description="Recombinase" evidence="3">
    <location>
        <begin position="155"/>
        <end position="288"/>
    </location>
</feature>
<name>A0AA35G5M4_9FIRM</name>
<dbReference type="InterPro" id="IPR025827">
    <property type="entry name" value="Zn_ribbon_recom_dom"/>
</dbReference>
<evidence type="ECO:0000313" key="4">
    <source>
        <dbReference type="EMBL" id="BDG59731.1"/>
    </source>
</evidence>
<dbReference type="EMBL" id="AP025628">
    <property type="protein sequence ID" value="BDG59731.1"/>
    <property type="molecule type" value="Genomic_DNA"/>
</dbReference>
<dbReference type="GO" id="GO:0003677">
    <property type="term" value="F:DNA binding"/>
    <property type="evidence" value="ECO:0007669"/>
    <property type="project" value="InterPro"/>
</dbReference>
<dbReference type="SMART" id="SM00857">
    <property type="entry name" value="Resolvase"/>
    <property type="match status" value="1"/>
</dbReference>
<dbReference type="InterPro" id="IPR050639">
    <property type="entry name" value="SSR_resolvase"/>
</dbReference>
<feature type="domain" description="Resolvase/invertase-type recombinase catalytic" evidence="2">
    <location>
        <begin position="2"/>
        <end position="147"/>
    </location>
</feature>
<dbReference type="Proteomes" id="UP001163687">
    <property type="component" value="Chromosome"/>
</dbReference>
<dbReference type="Pfam" id="PF00239">
    <property type="entry name" value="Resolvase"/>
    <property type="match status" value="1"/>
</dbReference>
<dbReference type="InterPro" id="IPR036162">
    <property type="entry name" value="Resolvase-like_N_sf"/>
</dbReference>
<dbReference type="Gene3D" id="3.90.1750.20">
    <property type="entry name" value="Putative Large Serine Recombinase, Chain B, Domain 2"/>
    <property type="match status" value="1"/>
</dbReference>
<dbReference type="AlphaFoldDB" id="A0AA35G5M4"/>
<evidence type="ECO:0000259" key="2">
    <source>
        <dbReference type="PROSITE" id="PS51736"/>
    </source>
</evidence>
<protein>
    <submittedName>
        <fullName evidence="4">DNA recombinase</fullName>
    </submittedName>
</protein>
<feature type="coiled-coil region" evidence="1">
    <location>
        <begin position="376"/>
        <end position="463"/>
    </location>
</feature>
<gene>
    <name evidence="4" type="primary">cisA_1</name>
    <name evidence="4" type="ORF">caldi_08210</name>
</gene>
<keyword evidence="5" id="KW-1185">Reference proteome</keyword>
<dbReference type="Pfam" id="PF07508">
    <property type="entry name" value="Recombinase"/>
    <property type="match status" value="1"/>
</dbReference>
<dbReference type="PROSITE" id="PS51736">
    <property type="entry name" value="RECOMBINASES_3"/>
    <property type="match status" value="1"/>
</dbReference>
<dbReference type="RefSeq" id="WP_264843833.1">
    <property type="nucleotide sequence ID" value="NZ_AP025628.1"/>
</dbReference>
<dbReference type="PANTHER" id="PTHR30461:SF23">
    <property type="entry name" value="DNA RECOMBINASE-RELATED"/>
    <property type="match status" value="1"/>
</dbReference>
<reference evidence="4" key="1">
    <citation type="submission" date="2022-03" db="EMBL/GenBank/DDBJ databases">
        <title>Complete genome sequence of Caldinitratiruptor microaerophilus.</title>
        <authorList>
            <person name="Mukaiyama R."/>
            <person name="Nishiyama T."/>
            <person name="Ueda K."/>
        </authorList>
    </citation>
    <scope>NUCLEOTIDE SEQUENCE</scope>
    <source>
        <strain evidence="4">JCM 16183</strain>
    </source>
</reference>
<evidence type="ECO:0000313" key="5">
    <source>
        <dbReference type="Proteomes" id="UP001163687"/>
    </source>
</evidence>
<dbReference type="GO" id="GO:0000150">
    <property type="term" value="F:DNA strand exchange activity"/>
    <property type="evidence" value="ECO:0007669"/>
    <property type="project" value="InterPro"/>
</dbReference>
<sequence length="519" mass="59600">MRCAIYARVSSDESAERGHSIAFQLEECRRHAERLGATETREYLDEAVSGAVLERPGLQALLEAVRQREFNLVVVWDPDRLARNLAHQLLITEQIERYSRLTFVKFDMTGTPEGQLFYQLRGAVAQYEREKIRERMMAGKRQKAKAGRLPYRVDPYGYRYDPATSSISVIPEEAEVVRRIFREYVELGRGLNGIAHGLARDGVPSRRGGNWHRQIVRQIVMNPVYMGVYYANRRDMTGVGLNRYRPPGEKVWARERPREEWIPVPVPAIIDPDTWYRAQELMARAKQLWSRHREQYLLSGLVRCSVCGNTMTGANRKHWGKYRRTYTCRKSFAGARHPGCGQEISADRLEARVWAEVEAWLHDPDLLVATIDAPDTESLERELAEVEQALARTEAAQKHILLVLERQLANPDDALDSLNRLKERQTHLLAKRDTLRAQLAGRLRSTEEERRALAAALQHYLRRLQEDPSMETRQQIVRQLVVGVEVSETRITVRARLPHYTSTSGAPEVAPVMVLKPVS</sequence>
<accession>A0AA35G5M4</accession>
<dbReference type="CDD" id="cd00338">
    <property type="entry name" value="Ser_Recombinase"/>
    <property type="match status" value="1"/>
</dbReference>
<keyword evidence="1" id="KW-0175">Coiled coil</keyword>
<evidence type="ECO:0000259" key="3">
    <source>
        <dbReference type="PROSITE" id="PS51737"/>
    </source>
</evidence>
<organism evidence="4 5">
    <name type="scientific">Caldinitratiruptor microaerophilus</name>
    <dbReference type="NCBI Taxonomy" id="671077"/>
    <lineage>
        <taxon>Bacteria</taxon>
        <taxon>Bacillati</taxon>
        <taxon>Bacillota</taxon>
        <taxon>Clostridia</taxon>
        <taxon>Eubacteriales</taxon>
        <taxon>Symbiobacteriaceae</taxon>
        <taxon>Caldinitratiruptor</taxon>
    </lineage>
</organism>
<proteinExistence type="predicted"/>
<dbReference type="Gene3D" id="3.40.50.1390">
    <property type="entry name" value="Resolvase, N-terminal catalytic domain"/>
    <property type="match status" value="1"/>
</dbReference>
<evidence type="ECO:0000256" key="1">
    <source>
        <dbReference type="SAM" id="Coils"/>
    </source>
</evidence>
<dbReference type="Pfam" id="PF13408">
    <property type="entry name" value="Zn_ribbon_recom"/>
    <property type="match status" value="1"/>
</dbReference>
<dbReference type="PANTHER" id="PTHR30461">
    <property type="entry name" value="DNA-INVERTASE FROM LAMBDOID PROPHAGE"/>
    <property type="match status" value="1"/>
</dbReference>
<dbReference type="InterPro" id="IPR006119">
    <property type="entry name" value="Resolv_N"/>
</dbReference>